<keyword evidence="2" id="KW-1185">Reference proteome</keyword>
<organism evidence="1 2">
    <name type="scientific">Yersinia phage fHe-Yen3-01</name>
    <dbReference type="NCBI Taxonomy" id="1932893"/>
    <lineage>
        <taxon>Viruses</taxon>
        <taxon>Duplodnaviria</taxon>
        <taxon>Heunggongvirae</taxon>
        <taxon>Uroviricota</taxon>
        <taxon>Caudoviricetes</taxon>
        <taxon>Autographivirales</taxon>
        <taxon>Autonotataviridae</taxon>
        <taxon>Melnykvirinae</taxon>
        <taxon>Pokrovskaiavirus</taxon>
        <taxon>Pokrovskaiavirus fHeYen301</taxon>
    </lineage>
</organism>
<proteinExistence type="predicted"/>
<accession>A0A1L7DQJ8</accession>
<reference evidence="2" key="1">
    <citation type="submission" date="2016-12" db="EMBL/GenBank/DDBJ databases">
        <title>Characterization and complete genome sequence of Yersinia bacteriophage, fHe-Yen3-01.</title>
        <authorList>
            <person name="Jun J.W."/>
            <person name="Wicklund A."/>
            <person name="Skurnik M."/>
        </authorList>
    </citation>
    <scope>NUCLEOTIDE SEQUENCE [LARGE SCALE GENOMIC DNA]</scope>
</reference>
<name>A0A1L7DQJ8_9CAUD</name>
<dbReference type="EMBL" id="KY318515">
    <property type="protein sequence ID" value="APU00389.1"/>
    <property type="molecule type" value="Genomic_DNA"/>
</dbReference>
<evidence type="ECO:0000313" key="1">
    <source>
        <dbReference type="EMBL" id="APU00389.1"/>
    </source>
</evidence>
<evidence type="ECO:0000313" key="2">
    <source>
        <dbReference type="Proteomes" id="UP000225269"/>
    </source>
</evidence>
<dbReference type="Proteomes" id="UP000225269">
    <property type="component" value="Segment"/>
</dbReference>
<protein>
    <submittedName>
        <fullName evidence="1">Uncharacterized protein</fullName>
    </submittedName>
</protein>
<gene>
    <name evidence="1" type="ORF">fHeYen301_56</name>
</gene>
<sequence length="60" mass="6684">MPVELTEKVVVDSYSGKTDVDLAKYTLYLLGLVEGFNEDRVSVQLIIENHNKGTAQVKSK</sequence>